<evidence type="ECO:0000313" key="4">
    <source>
        <dbReference type="Proteomes" id="UP000591131"/>
    </source>
</evidence>
<evidence type="ECO:0000259" key="2">
    <source>
        <dbReference type="Pfam" id="PF10551"/>
    </source>
</evidence>
<dbReference type="EMBL" id="JAAPAO010001221">
    <property type="protein sequence ID" value="KAF4650610.1"/>
    <property type="molecule type" value="Genomic_DNA"/>
</dbReference>
<dbReference type="OrthoDB" id="90756at2759"/>
<comment type="caution">
    <text evidence="3">The sequence shown here is derived from an EMBL/GenBank/DDBJ whole genome shotgun (WGS) entry which is preliminary data.</text>
</comment>
<dbReference type="InterPro" id="IPR018289">
    <property type="entry name" value="MULE_transposase_dom"/>
</dbReference>
<gene>
    <name evidence="3" type="ORF">FOL47_001034</name>
</gene>
<organism evidence="3 4">
    <name type="scientific">Perkinsus chesapeaki</name>
    <name type="common">Clam parasite</name>
    <name type="synonym">Perkinsus andrewsi</name>
    <dbReference type="NCBI Taxonomy" id="330153"/>
    <lineage>
        <taxon>Eukaryota</taxon>
        <taxon>Sar</taxon>
        <taxon>Alveolata</taxon>
        <taxon>Perkinsozoa</taxon>
        <taxon>Perkinsea</taxon>
        <taxon>Perkinsida</taxon>
        <taxon>Perkinsidae</taxon>
        <taxon>Perkinsus</taxon>
    </lineage>
</organism>
<dbReference type="Gene3D" id="2.20.25.240">
    <property type="match status" value="1"/>
</dbReference>
<keyword evidence="4" id="KW-1185">Reference proteome</keyword>
<dbReference type="AlphaFoldDB" id="A0A7J6KU55"/>
<feature type="non-terminal residue" evidence="3">
    <location>
        <position position="604"/>
    </location>
</feature>
<protein>
    <recommendedName>
        <fullName evidence="2">MULE transposase domain-containing protein</fullName>
    </recommendedName>
</protein>
<evidence type="ECO:0000313" key="3">
    <source>
        <dbReference type="EMBL" id="KAF4650610.1"/>
    </source>
</evidence>
<evidence type="ECO:0000256" key="1">
    <source>
        <dbReference type="SAM" id="MobiDB-lite"/>
    </source>
</evidence>
<sequence length="604" mass="68794">MASSNDPQIKFMQGYKQETTVLEADGYIYHRHVVDRTSVRNTTYWRCKGRRGSKEFPPCRARLKITGDLSGPLRDLIIVKTGAHVCAPDAAYRHVSQRMNANAERLRYGDKAHDAYSRELATSSATEVQQLGKRKSRAITERLRRRKNAKLNIPKAPTSNTGFEIDGAFRSYDFGGESYRTLMYDSGPNDPNRLVLWIDDNILNTITVNGTVPLDICMDGTFKCRVQHFAQMYVVLARHTSGCFCPLIFSVTSNRTIETYIRLLNAIKARLSEKYKVRSCMIDFEPAMIRAFTTVYKNCILKLCYFHLSRNFFKPFKSLPQSCIESYYRLMTLPFVPIRLLPSALLAAVRGLPADARKRITTYVFSKYINGSIFRPEFWNMRDRCRGKEVEGFTLPRSNNWVEGFNHAWNSRFNSPHPSIYIWIMCLHDVYRETRLNVARLDVDGFYSRNAKSIDDDCLLQQLCEKEIEAGRIEEWMVEAVKIMRRIVPTPEDLEGAEFQSQSTAAFCGVSSERCEAPEGESSGDGAPADRSTNGDATCDVRETLAGACAEAQGESSRPSSAIWVSYNSRHGRTLSMTEEDHHELIRPGEFVSDTTVDLWVEEI</sequence>
<feature type="domain" description="MULE transposase" evidence="2">
    <location>
        <begin position="216"/>
        <end position="311"/>
    </location>
</feature>
<proteinExistence type="predicted"/>
<feature type="region of interest" description="Disordered" evidence="1">
    <location>
        <begin position="516"/>
        <end position="537"/>
    </location>
</feature>
<accession>A0A7J6KU55</accession>
<reference evidence="3 4" key="1">
    <citation type="submission" date="2020-04" db="EMBL/GenBank/DDBJ databases">
        <title>Perkinsus chesapeaki whole genome sequence.</title>
        <authorList>
            <person name="Bogema D.R."/>
        </authorList>
    </citation>
    <scope>NUCLEOTIDE SEQUENCE [LARGE SCALE GENOMIC DNA]</scope>
    <source>
        <strain evidence="3">ATCC PRA-425</strain>
    </source>
</reference>
<dbReference type="Proteomes" id="UP000591131">
    <property type="component" value="Unassembled WGS sequence"/>
</dbReference>
<name>A0A7J6KU55_PERCH</name>
<dbReference type="Pfam" id="PF10551">
    <property type="entry name" value="MULE"/>
    <property type="match status" value="1"/>
</dbReference>